<feature type="domain" description="RRM" evidence="2">
    <location>
        <begin position="18"/>
        <end position="47"/>
    </location>
</feature>
<gene>
    <name evidence="3" type="ORF">DILT_LOCUS8927</name>
</gene>
<dbReference type="EMBL" id="UYRU01055559">
    <property type="protein sequence ID" value="VDN13096.1"/>
    <property type="molecule type" value="Genomic_DNA"/>
</dbReference>
<name>A0A3P7P4W7_DIBLA</name>
<dbReference type="SUPFAM" id="SSF54928">
    <property type="entry name" value="RNA-binding domain, RBD"/>
    <property type="match status" value="1"/>
</dbReference>
<dbReference type="Gene3D" id="3.30.70.330">
    <property type="match status" value="1"/>
</dbReference>
<dbReference type="Proteomes" id="UP000281553">
    <property type="component" value="Unassembled WGS sequence"/>
</dbReference>
<organism evidence="3 4">
    <name type="scientific">Dibothriocephalus latus</name>
    <name type="common">Fish tapeworm</name>
    <name type="synonym">Diphyllobothrium latum</name>
    <dbReference type="NCBI Taxonomy" id="60516"/>
    <lineage>
        <taxon>Eukaryota</taxon>
        <taxon>Metazoa</taxon>
        <taxon>Spiralia</taxon>
        <taxon>Lophotrochozoa</taxon>
        <taxon>Platyhelminthes</taxon>
        <taxon>Cestoda</taxon>
        <taxon>Eucestoda</taxon>
        <taxon>Diphyllobothriidea</taxon>
        <taxon>Diphyllobothriidae</taxon>
        <taxon>Dibothriocephalus</taxon>
    </lineage>
</organism>
<dbReference type="InterPro" id="IPR035979">
    <property type="entry name" value="RBD_domain_sf"/>
</dbReference>
<dbReference type="PANTHER" id="PTHR10501">
    <property type="entry name" value="U1 SMALL NUCLEAR RIBONUCLEOPROTEIN A/U2 SMALL NUCLEAR RIBONUCLEOPROTEIN B"/>
    <property type="match status" value="1"/>
</dbReference>
<reference evidence="3 4" key="1">
    <citation type="submission" date="2018-11" db="EMBL/GenBank/DDBJ databases">
        <authorList>
            <consortium name="Pathogen Informatics"/>
        </authorList>
    </citation>
    <scope>NUCLEOTIDE SEQUENCE [LARGE SCALE GENOMIC DNA]</scope>
</reference>
<dbReference type="GO" id="GO:0003723">
    <property type="term" value="F:RNA binding"/>
    <property type="evidence" value="ECO:0007669"/>
    <property type="project" value="UniProtKB-KW"/>
</dbReference>
<accession>A0A3P7P4W7</accession>
<dbReference type="InterPro" id="IPR000504">
    <property type="entry name" value="RRM_dom"/>
</dbReference>
<feature type="non-terminal residue" evidence="3">
    <location>
        <position position="144"/>
    </location>
</feature>
<keyword evidence="1" id="KW-0694">RNA-binding</keyword>
<evidence type="ECO:0000313" key="3">
    <source>
        <dbReference type="EMBL" id="VDN13096.1"/>
    </source>
</evidence>
<sequence length="144" mass="15382">MQGFHSAQLKSFSERLGKPLHPVGFVTFESREQAEKALSKLQGVKFDPECNQHMRLEFARSNTKVTKPKCGGLPIGFPFAPMGSSPNAAAANLSPIPQQTAFPGVVTSTFLPQLAGFDPTMALIAAQDAANQWGNPAFGYDTSG</sequence>
<keyword evidence="4" id="KW-1185">Reference proteome</keyword>
<dbReference type="OrthoDB" id="431169at2759"/>
<dbReference type="InterPro" id="IPR012677">
    <property type="entry name" value="Nucleotide-bd_a/b_plait_sf"/>
</dbReference>
<evidence type="ECO:0000313" key="4">
    <source>
        <dbReference type="Proteomes" id="UP000281553"/>
    </source>
</evidence>
<dbReference type="AlphaFoldDB" id="A0A3P7P4W7"/>
<evidence type="ECO:0000259" key="2">
    <source>
        <dbReference type="Pfam" id="PF00076"/>
    </source>
</evidence>
<evidence type="ECO:0000256" key="1">
    <source>
        <dbReference type="ARBA" id="ARBA00022884"/>
    </source>
</evidence>
<dbReference type="Pfam" id="PF00076">
    <property type="entry name" value="RRM_1"/>
    <property type="match status" value="1"/>
</dbReference>
<proteinExistence type="predicted"/>
<protein>
    <recommendedName>
        <fullName evidence="2">RRM domain-containing protein</fullName>
    </recommendedName>
</protein>